<keyword evidence="5" id="KW-0934">Plastid</keyword>
<evidence type="ECO:0000256" key="13">
    <source>
        <dbReference type="SAM" id="MobiDB-lite"/>
    </source>
</evidence>
<organism evidence="16 17">
    <name type="scientific">Escallonia rubra</name>
    <dbReference type="NCBI Taxonomy" id="112253"/>
    <lineage>
        <taxon>Eukaryota</taxon>
        <taxon>Viridiplantae</taxon>
        <taxon>Streptophyta</taxon>
        <taxon>Embryophyta</taxon>
        <taxon>Tracheophyta</taxon>
        <taxon>Spermatophyta</taxon>
        <taxon>Magnoliopsida</taxon>
        <taxon>eudicotyledons</taxon>
        <taxon>Gunneridae</taxon>
        <taxon>Pentapetalae</taxon>
        <taxon>asterids</taxon>
        <taxon>campanulids</taxon>
        <taxon>Escalloniales</taxon>
        <taxon>Escalloniaceae</taxon>
        <taxon>Escallonia</taxon>
    </lineage>
</organism>
<dbReference type="InterPro" id="IPR001750">
    <property type="entry name" value="ND/Mrp_TM"/>
</dbReference>
<name>A0AA88US27_9ASTE</name>
<dbReference type="GO" id="GO:0009535">
    <property type="term" value="C:chloroplast thylakoid membrane"/>
    <property type="evidence" value="ECO:0007669"/>
    <property type="project" value="UniProtKB-SubCell"/>
</dbReference>
<feature type="transmembrane region" description="Helical" evidence="14">
    <location>
        <begin position="218"/>
        <end position="236"/>
    </location>
</feature>
<dbReference type="PRINTS" id="PR01434">
    <property type="entry name" value="NADHDHGNASE5"/>
</dbReference>
<keyword evidence="7" id="KW-1278">Translocase</keyword>
<evidence type="ECO:0000256" key="11">
    <source>
        <dbReference type="ARBA" id="ARBA00047726"/>
    </source>
</evidence>
<evidence type="ECO:0000256" key="4">
    <source>
        <dbReference type="ARBA" id="ARBA00022448"/>
    </source>
</evidence>
<comment type="similarity">
    <text evidence="3">Belongs to the complex I subunit 5 family.</text>
</comment>
<evidence type="ECO:0000256" key="1">
    <source>
        <dbReference type="ARBA" id="ARBA00004141"/>
    </source>
</evidence>
<evidence type="ECO:0000256" key="9">
    <source>
        <dbReference type="ARBA" id="ARBA00023027"/>
    </source>
</evidence>
<reference evidence="16" key="1">
    <citation type="submission" date="2022-12" db="EMBL/GenBank/DDBJ databases">
        <title>Draft genome assemblies for two species of Escallonia (Escalloniales).</title>
        <authorList>
            <person name="Chanderbali A."/>
            <person name="Dervinis C."/>
            <person name="Anghel I."/>
            <person name="Soltis D."/>
            <person name="Soltis P."/>
            <person name="Zapata F."/>
        </authorList>
    </citation>
    <scope>NUCLEOTIDE SEQUENCE</scope>
    <source>
        <strain evidence="16">UCBG92.1500</strain>
        <tissue evidence="16">Leaf</tissue>
    </source>
</reference>
<evidence type="ECO:0000256" key="7">
    <source>
        <dbReference type="ARBA" id="ARBA00022967"/>
    </source>
</evidence>
<dbReference type="InterPro" id="IPR003945">
    <property type="entry name" value="NU5C-like"/>
</dbReference>
<dbReference type="GO" id="GO:0042773">
    <property type="term" value="P:ATP synthesis coupled electron transport"/>
    <property type="evidence" value="ECO:0007669"/>
    <property type="project" value="InterPro"/>
</dbReference>
<comment type="catalytic activity">
    <reaction evidence="12">
        <text>a plastoquinone + NADH + (n+1) H(+)(in) = a plastoquinol + NAD(+) + n H(+)(out)</text>
        <dbReference type="Rhea" id="RHEA:42608"/>
        <dbReference type="Rhea" id="RHEA-COMP:9561"/>
        <dbReference type="Rhea" id="RHEA-COMP:9562"/>
        <dbReference type="ChEBI" id="CHEBI:15378"/>
        <dbReference type="ChEBI" id="CHEBI:17757"/>
        <dbReference type="ChEBI" id="CHEBI:57540"/>
        <dbReference type="ChEBI" id="CHEBI:57945"/>
        <dbReference type="ChEBI" id="CHEBI:62192"/>
    </reaction>
</comment>
<dbReference type="GO" id="GO:0003954">
    <property type="term" value="F:NADH dehydrogenase activity"/>
    <property type="evidence" value="ECO:0007669"/>
    <property type="project" value="TreeGrafter"/>
</dbReference>
<evidence type="ECO:0000256" key="8">
    <source>
        <dbReference type="ARBA" id="ARBA00022989"/>
    </source>
</evidence>
<accession>A0AA88US27</accession>
<evidence type="ECO:0000256" key="3">
    <source>
        <dbReference type="ARBA" id="ARBA00008200"/>
    </source>
</evidence>
<proteinExistence type="inferred from homology"/>
<dbReference type="Pfam" id="PF00361">
    <property type="entry name" value="Proton_antipo_M"/>
    <property type="match status" value="1"/>
</dbReference>
<dbReference type="EMBL" id="JAVXUO010000105">
    <property type="protein sequence ID" value="KAK2995384.1"/>
    <property type="molecule type" value="Genomic_DNA"/>
</dbReference>
<evidence type="ECO:0000256" key="6">
    <source>
        <dbReference type="ARBA" id="ARBA00022692"/>
    </source>
</evidence>
<dbReference type="GO" id="GO:0015990">
    <property type="term" value="P:electron transport coupled proton transport"/>
    <property type="evidence" value="ECO:0007669"/>
    <property type="project" value="TreeGrafter"/>
</dbReference>
<keyword evidence="17" id="KW-1185">Reference proteome</keyword>
<keyword evidence="6 14" id="KW-0812">Transmembrane</keyword>
<protein>
    <recommendedName>
        <fullName evidence="15">NADH:quinone oxidoreductase/Mrp antiporter transmembrane domain-containing protein</fullName>
    </recommendedName>
</protein>
<gene>
    <name evidence="16" type="ORF">RJ640_029016</name>
</gene>
<feature type="transmembrane region" description="Helical" evidence="14">
    <location>
        <begin position="287"/>
        <end position="309"/>
    </location>
</feature>
<keyword evidence="9" id="KW-0520">NAD</keyword>
<evidence type="ECO:0000259" key="15">
    <source>
        <dbReference type="Pfam" id="PF00361"/>
    </source>
</evidence>
<evidence type="ECO:0000256" key="10">
    <source>
        <dbReference type="ARBA" id="ARBA00023136"/>
    </source>
</evidence>
<evidence type="ECO:0000256" key="2">
    <source>
        <dbReference type="ARBA" id="ARBA00004334"/>
    </source>
</evidence>
<comment type="caution">
    <text evidence="16">The sequence shown here is derived from an EMBL/GenBank/DDBJ whole genome shotgun (WGS) entry which is preliminary data.</text>
</comment>
<comment type="subcellular location">
    <subcellularLocation>
        <location evidence="1">Membrane</location>
        <topology evidence="1">Multi-pass membrane protein</topology>
    </subcellularLocation>
    <subcellularLocation>
        <location evidence="2">Plastid</location>
        <location evidence="2">Chloroplast thylakoid membrane</location>
    </subcellularLocation>
</comment>
<dbReference type="PANTHER" id="PTHR42829:SF2">
    <property type="entry name" value="NADH-UBIQUINONE OXIDOREDUCTASE CHAIN 5"/>
    <property type="match status" value="1"/>
</dbReference>
<keyword evidence="8 14" id="KW-1133">Transmembrane helix</keyword>
<evidence type="ECO:0000256" key="14">
    <source>
        <dbReference type="SAM" id="Phobius"/>
    </source>
</evidence>
<feature type="transmembrane region" description="Helical" evidence="14">
    <location>
        <begin position="256"/>
        <end position="275"/>
    </location>
</feature>
<feature type="transmembrane region" description="Helical" evidence="14">
    <location>
        <begin position="315"/>
        <end position="335"/>
    </location>
</feature>
<evidence type="ECO:0000256" key="5">
    <source>
        <dbReference type="ARBA" id="ARBA00022640"/>
    </source>
</evidence>
<evidence type="ECO:0000313" key="16">
    <source>
        <dbReference type="EMBL" id="KAK2995384.1"/>
    </source>
</evidence>
<comment type="catalytic activity">
    <reaction evidence="11">
        <text>a plastoquinone + NADPH + (n+1) H(+)(in) = a plastoquinol + NADP(+) + n H(+)(out)</text>
        <dbReference type="Rhea" id="RHEA:42612"/>
        <dbReference type="Rhea" id="RHEA-COMP:9561"/>
        <dbReference type="Rhea" id="RHEA-COMP:9562"/>
        <dbReference type="ChEBI" id="CHEBI:15378"/>
        <dbReference type="ChEBI" id="CHEBI:17757"/>
        <dbReference type="ChEBI" id="CHEBI:57783"/>
        <dbReference type="ChEBI" id="CHEBI:58349"/>
        <dbReference type="ChEBI" id="CHEBI:62192"/>
    </reaction>
</comment>
<keyword evidence="10 14" id="KW-0472">Membrane</keyword>
<feature type="region of interest" description="Disordered" evidence="13">
    <location>
        <begin position="493"/>
        <end position="512"/>
    </location>
</feature>
<dbReference type="AlphaFoldDB" id="A0AA88US27"/>
<evidence type="ECO:0000256" key="12">
    <source>
        <dbReference type="ARBA" id="ARBA00048026"/>
    </source>
</evidence>
<dbReference type="GO" id="GO:0008137">
    <property type="term" value="F:NADH dehydrogenase (ubiquinone) activity"/>
    <property type="evidence" value="ECO:0007669"/>
    <property type="project" value="InterPro"/>
</dbReference>
<sequence length="549" mass="60549">MNCRVDRSDPDAAVAPRRYGLDPLLPTPGYHSMSGIRGDILDVTTPLVGGCAALPFDRYTVEEADHERYRCGSDPGQGRLRRRLAYGLFFTSVVNRLLKKGAGLHALFETTLLRQAADSFIRKGKKGPKHGGCRTLEWQRKARPYLFFQASSDQFLDSPRKIKLADKAAIKAMLVNRVGDFGLALGISGCFTLFQTVDFSTIFACASAPRNSWISRNMRLNAITLICILLFIGAAGKSAQIGSHTWSPDAMEGPTPVSALIHAATMVTAGVFMIARCSPLFEYSPTALIVITFAGAMTSFLAATTGILQNDLKRVIAYSTCSQLGYMIFACGISNYSVSVFHLMNHAFFKALLFLSAGSVIHAMSDEQDMRKMGGLASSFPFTYAMMLMGSLSLIGFPFPTGFYSKDVILELAYTKYTISVFRTDHTEGQALKRRTGTSGINVFQFLALHRPSNGPWTKRPLSERTMSRGPPPPPTRYISRLWAAITIQEDTRNWKDKQNPPDGLPSYKSYDTGAGFSKKPRSWVAKRAHLETWDLSRKCEGCLKPAGR</sequence>
<feature type="domain" description="NADH:quinone oxidoreductase/Mrp antiporter transmembrane" evidence="15">
    <location>
        <begin position="165"/>
        <end position="419"/>
    </location>
</feature>
<dbReference type="Proteomes" id="UP001187471">
    <property type="component" value="Unassembled WGS sequence"/>
</dbReference>
<keyword evidence="4" id="KW-0813">Transport</keyword>
<evidence type="ECO:0000313" key="17">
    <source>
        <dbReference type="Proteomes" id="UP001187471"/>
    </source>
</evidence>
<dbReference type="PANTHER" id="PTHR42829">
    <property type="entry name" value="NADH-UBIQUINONE OXIDOREDUCTASE CHAIN 5"/>
    <property type="match status" value="1"/>
</dbReference>
<feature type="transmembrane region" description="Helical" evidence="14">
    <location>
        <begin position="384"/>
        <end position="404"/>
    </location>
</feature>